<reference evidence="3" key="1">
    <citation type="submission" date="2016-10" db="EMBL/GenBank/DDBJ databases">
        <title>CRISPR-Cas defence system in Roseofilum reptotaenium: evidence of a bacteriophage-cyanobacterium arms race in the coral black band disease.</title>
        <authorList>
            <person name="Buerger P."/>
            <person name="Wood-Charlson E.M."/>
            <person name="Weynberg K.D."/>
            <person name="Willis B."/>
            <person name="Van Oppen M.J."/>
        </authorList>
    </citation>
    <scope>NUCLEOTIDE SEQUENCE [LARGE SCALE GENOMIC DNA]</scope>
    <source>
        <strain evidence="3">AO1-A</strain>
    </source>
</reference>
<comment type="caution">
    <text evidence="3">The sequence shown here is derived from an EMBL/GenBank/DDBJ whole genome shotgun (WGS) entry which is preliminary data.</text>
</comment>
<evidence type="ECO:0000313" key="4">
    <source>
        <dbReference type="Proteomes" id="UP000183940"/>
    </source>
</evidence>
<keyword evidence="3" id="KW-0808">Transferase</keyword>
<dbReference type="PANTHER" id="PTHR12526">
    <property type="entry name" value="GLYCOSYLTRANSFERASE"/>
    <property type="match status" value="1"/>
</dbReference>
<dbReference type="Pfam" id="PF00534">
    <property type="entry name" value="Glycos_transf_1"/>
    <property type="match status" value="1"/>
</dbReference>
<protein>
    <submittedName>
        <fullName evidence="3">Glycosyl transferase family 1</fullName>
    </submittedName>
</protein>
<name>A0A1L9QP16_9CYAN</name>
<gene>
    <name evidence="3" type="ORF">BI308_16995</name>
</gene>
<feature type="domain" description="Glycosyl transferase family 1" evidence="1">
    <location>
        <begin position="191"/>
        <end position="357"/>
    </location>
</feature>
<evidence type="ECO:0000259" key="1">
    <source>
        <dbReference type="Pfam" id="PF00534"/>
    </source>
</evidence>
<accession>A0A1L9QP16</accession>
<dbReference type="AlphaFoldDB" id="A0A1L9QP16"/>
<sequence length="378" mass="42732">MKIVLVCTEKLPVPCVRGGAIQTYIDGILPYLSQEHDVTVFSVSDPNLQDQEIHNGIRYQRATPGDSDFYYQEVANFVAQESFDWVIFYNRPKYLPMVADAAPNSRFLLSMHNEMFHAKKITPELAHRCLDRVDRVVTVSQFIADGIANLFPGYEHKLQPVYAGVDLERFQPRWASGVQERRASLLAEQNLEDRKVVLYVGRLTDKKGPHILLSAFPDVLEQHPSAILLLVGSKWYGKNEENEYVRTLKKQAQELGDAVRLTGFVSPDRVQDYFLLGDIFVCASQWQEPLARVHYEAMATGLCILTTVRGGNAEVIIPEKNGLLITDYENPAAFSQPINSLLSNLDLAEDMGRNGRHLSEIKYSWSRVASDILSILEC</sequence>
<dbReference type="PANTHER" id="PTHR12526:SF638">
    <property type="entry name" value="SPORE COAT PROTEIN SA"/>
    <property type="match status" value="1"/>
</dbReference>
<dbReference type="InterPro" id="IPR028098">
    <property type="entry name" value="Glyco_trans_4-like_N"/>
</dbReference>
<dbReference type="EMBL" id="MLAW01000032">
    <property type="protein sequence ID" value="OJJ24382.1"/>
    <property type="molecule type" value="Genomic_DNA"/>
</dbReference>
<dbReference type="InterPro" id="IPR001296">
    <property type="entry name" value="Glyco_trans_1"/>
</dbReference>
<keyword evidence="4" id="KW-1185">Reference proteome</keyword>
<dbReference type="CDD" id="cd03801">
    <property type="entry name" value="GT4_PimA-like"/>
    <property type="match status" value="1"/>
</dbReference>
<dbReference type="GO" id="GO:0016757">
    <property type="term" value="F:glycosyltransferase activity"/>
    <property type="evidence" value="ECO:0007669"/>
    <property type="project" value="InterPro"/>
</dbReference>
<evidence type="ECO:0000259" key="2">
    <source>
        <dbReference type="Pfam" id="PF13439"/>
    </source>
</evidence>
<feature type="domain" description="Glycosyltransferase subfamily 4-like N-terminal" evidence="2">
    <location>
        <begin position="22"/>
        <end position="169"/>
    </location>
</feature>
<evidence type="ECO:0000313" key="3">
    <source>
        <dbReference type="EMBL" id="OJJ24382.1"/>
    </source>
</evidence>
<dbReference type="Pfam" id="PF13439">
    <property type="entry name" value="Glyco_transf_4"/>
    <property type="match status" value="1"/>
</dbReference>
<organism evidence="3 4">
    <name type="scientific">Roseofilum reptotaenium AO1-A</name>
    <dbReference type="NCBI Taxonomy" id="1925591"/>
    <lineage>
        <taxon>Bacteria</taxon>
        <taxon>Bacillati</taxon>
        <taxon>Cyanobacteriota</taxon>
        <taxon>Cyanophyceae</taxon>
        <taxon>Desertifilales</taxon>
        <taxon>Desertifilaceae</taxon>
        <taxon>Roseofilum</taxon>
    </lineage>
</organism>
<dbReference type="STRING" id="1925591.BI308_16995"/>
<dbReference type="SUPFAM" id="SSF53756">
    <property type="entry name" value="UDP-Glycosyltransferase/glycogen phosphorylase"/>
    <property type="match status" value="1"/>
</dbReference>
<dbReference type="Proteomes" id="UP000183940">
    <property type="component" value="Unassembled WGS sequence"/>
</dbReference>
<proteinExistence type="predicted"/>
<dbReference type="Gene3D" id="3.40.50.2000">
    <property type="entry name" value="Glycogen Phosphorylase B"/>
    <property type="match status" value="2"/>
</dbReference>